<reference evidence="4" key="2">
    <citation type="journal article" date="2023" name="Science">
        <title>Genomic signatures of disease resistance in endangered staghorn corals.</title>
        <authorList>
            <person name="Vollmer S.V."/>
            <person name="Selwyn J.D."/>
            <person name="Despard B.A."/>
            <person name="Roesel C.L."/>
        </authorList>
    </citation>
    <scope>NUCLEOTIDE SEQUENCE</scope>
    <source>
        <strain evidence="4">K2</strain>
    </source>
</reference>
<dbReference type="AlphaFoldDB" id="A0AAD9QQX0"/>
<evidence type="ECO:0000313" key="5">
    <source>
        <dbReference type="Proteomes" id="UP001249851"/>
    </source>
</evidence>
<keyword evidence="2" id="KW-0175">Coiled coil</keyword>
<proteinExistence type="inferred from homology"/>
<dbReference type="Gene3D" id="1.25.40.280">
    <property type="entry name" value="alix/aip1 like domains"/>
    <property type="match status" value="1"/>
</dbReference>
<dbReference type="Proteomes" id="UP001249851">
    <property type="component" value="Unassembled WGS sequence"/>
</dbReference>
<dbReference type="Pfam" id="PF03097">
    <property type="entry name" value="BRO1"/>
    <property type="match status" value="1"/>
</dbReference>
<keyword evidence="5" id="KW-1185">Reference proteome</keyword>
<dbReference type="InterPro" id="IPR038499">
    <property type="entry name" value="BRO1_sf"/>
</dbReference>
<gene>
    <name evidence="4" type="ORF">P5673_010108</name>
</gene>
<reference evidence="4" key="1">
    <citation type="journal article" date="2023" name="G3 (Bethesda)">
        <title>Whole genome assembly and annotation of the endangered Caribbean coral Acropora cervicornis.</title>
        <authorList>
            <person name="Selwyn J.D."/>
            <person name="Vollmer S.V."/>
        </authorList>
    </citation>
    <scope>NUCLEOTIDE SEQUENCE</scope>
    <source>
        <strain evidence="4">K2</strain>
    </source>
</reference>
<dbReference type="InterPro" id="IPR038898">
    <property type="entry name" value="BROX"/>
</dbReference>
<comment type="caution">
    <text evidence="4">The sequence shown here is derived from an EMBL/GenBank/DDBJ whole genome shotgun (WGS) entry which is preliminary data.</text>
</comment>
<name>A0AAD9QQX0_ACRCE</name>
<feature type="coiled-coil region" evidence="2">
    <location>
        <begin position="119"/>
        <end position="146"/>
    </location>
</feature>
<evidence type="ECO:0000256" key="2">
    <source>
        <dbReference type="SAM" id="Coils"/>
    </source>
</evidence>
<evidence type="ECO:0000313" key="4">
    <source>
        <dbReference type="EMBL" id="KAK2565828.1"/>
    </source>
</evidence>
<comment type="similarity">
    <text evidence="1">Belongs to the BROX family.</text>
</comment>
<dbReference type="InterPro" id="IPR004328">
    <property type="entry name" value="BRO1_dom"/>
</dbReference>
<evidence type="ECO:0000256" key="1">
    <source>
        <dbReference type="ARBA" id="ARBA00008901"/>
    </source>
</evidence>
<evidence type="ECO:0000259" key="3">
    <source>
        <dbReference type="Pfam" id="PF03097"/>
    </source>
</evidence>
<dbReference type="PANTHER" id="PTHR23032:SF13">
    <property type="entry name" value="BRO1 DOMAIN-CONTAINING PROTEIN BROX"/>
    <property type="match status" value="1"/>
</dbReference>
<protein>
    <submittedName>
        <fullName evidence="4">BRO1 domain-containing protein BROX</fullName>
    </submittedName>
</protein>
<accession>A0AAD9QQX0</accession>
<dbReference type="EMBL" id="JARQWQ010000018">
    <property type="protein sequence ID" value="KAK2565828.1"/>
    <property type="molecule type" value="Genomic_DNA"/>
</dbReference>
<feature type="domain" description="BRO1" evidence="3">
    <location>
        <begin position="34"/>
        <end position="213"/>
    </location>
</feature>
<organism evidence="4 5">
    <name type="scientific">Acropora cervicornis</name>
    <name type="common">Staghorn coral</name>
    <dbReference type="NCBI Taxonomy" id="6130"/>
    <lineage>
        <taxon>Eukaryota</taxon>
        <taxon>Metazoa</taxon>
        <taxon>Cnidaria</taxon>
        <taxon>Anthozoa</taxon>
        <taxon>Hexacorallia</taxon>
        <taxon>Scleractinia</taxon>
        <taxon>Astrocoeniina</taxon>
        <taxon>Acroporidae</taxon>
        <taxon>Acropora</taxon>
    </lineage>
</organism>
<sequence>MSHPACRKKLTEGLNFGKALDGIPKDVEKFVHDATRKRDGVVEALKNVDGSSETIINTLKEYVAMTTTLKSILEKVKRYSRLRFKWSNLLDDEKTVTNDVDREMVSMMFAAALWHMEHAQWLTKNVSNEEENEEQMKRKLNSLKAAASIFEAAKSWPNSLLGSIDLKAQILDALSLQSVAEGQSITIRRAISKNHKASLIREAYMALARAYQGVHLLETEERCGESIVVLSQGLRHIDQAVHLAKI</sequence>
<dbReference type="PANTHER" id="PTHR23032">
    <property type="entry name" value="BRO1 DOMAIN-CONTAINING PROTEIN BROX"/>
    <property type="match status" value="1"/>
</dbReference>